<dbReference type="EC" id="2.4.1.211" evidence="3"/>
<evidence type="ECO:0000259" key="2">
    <source>
        <dbReference type="Pfam" id="PF17385"/>
    </source>
</evidence>
<dbReference type="InterPro" id="IPR012711">
    <property type="entry name" value="Lacto-N-biose_phosphorylase"/>
</dbReference>
<gene>
    <name evidence="3" type="primary">gnpA</name>
    <name evidence="3" type="ORF">MUG09_04460</name>
</gene>
<feature type="domain" description="Lacto-N-biose phosphorylase-like N-terminal TIM barrel" evidence="1">
    <location>
        <begin position="6"/>
        <end position="444"/>
    </location>
</feature>
<keyword evidence="3" id="KW-0328">Glycosyltransferase</keyword>
<dbReference type="Proteomes" id="UP000829708">
    <property type="component" value="Chromosome"/>
</dbReference>
<reference evidence="4" key="1">
    <citation type="journal article" date="2024" name="J Bioinform Genom">
        <title>Complete genome sequence of the type strain bacterium Sphaerochaeta associata GLS2t (VKM B-2742)t.</title>
        <authorList>
            <person name="Troshina O.Y."/>
            <person name="Tepeeva A.N."/>
            <person name="Arzamasceva V.O."/>
            <person name="Whitman W.B."/>
            <person name="Varghese N."/>
            <person name="Shapiro N."/>
            <person name="Woyke T."/>
            <person name="Kripides N.C."/>
            <person name="Vasilenko O.V."/>
        </authorList>
    </citation>
    <scope>NUCLEOTIDE SEQUENCE [LARGE SCALE GENOMIC DNA]</scope>
    <source>
        <strain evidence="4">GLS2T</strain>
    </source>
</reference>
<dbReference type="GO" id="GO:0050500">
    <property type="term" value="F:1,3-beta-galactosyl-N-acetylhexosamine phosphorylase activity"/>
    <property type="evidence" value="ECO:0007669"/>
    <property type="project" value="UniProtKB-EC"/>
</dbReference>
<dbReference type="RefSeq" id="WP_244773896.1">
    <property type="nucleotide sequence ID" value="NZ_CP094929.1"/>
</dbReference>
<dbReference type="Gene3D" id="3.20.20.80">
    <property type="entry name" value="Glycosidases"/>
    <property type="match status" value="1"/>
</dbReference>
<organism evidence="3 4">
    <name type="scientific">Sphaerochaeta associata</name>
    <dbReference type="NCBI Taxonomy" id="1129264"/>
    <lineage>
        <taxon>Bacteria</taxon>
        <taxon>Pseudomonadati</taxon>
        <taxon>Spirochaetota</taxon>
        <taxon>Spirochaetia</taxon>
        <taxon>Spirochaetales</taxon>
        <taxon>Sphaerochaetaceae</taxon>
        <taxon>Sphaerochaeta</taxon>
    </lineage>
</organism>
<keyword evidence="3" id="KW-0808">Transferase</keyword>
<protein>
    <submittedName>
        <fullName evidence="3">1,3-beta-galactosyl-N-acetylhexosamine phosphorylase</fullName>
        <ecNumber evidence="3">2.4.1.211</ecNumber>
    </submittedName>
</protein>
<sequence length="725" mass="82640">MSETIGFFTIPGESGYEDLTLNLAKRWGADCVRDCDGTKLSDQILNSGMQVYSTLCIIREHNEYVRKHPEHQQQVFLESKRILCTGSSVCLPLLDGYFKKQFQVNESVDSLRYWQVFDRTSQKEIPSSDWKYDSLSQSVLVSNPHAFHEYSVDFMAYRIWEEINMYNHVTNDWNNEPLRQLDPRYPEVREYLLQWLDAWCNSHRETSIVRFTSLFYNFVWIWGDDENNRHLFTDWSSYDFTVSPLALDQFVSRFGYSLSAEDFINSGLRNPSHVAWEGKMMDYLDFTNQFVSSFAKELVDVVHRYGKKAYVFYDDSWVGMEPYGHRFSSIGFDGIIKCVFSAFETRMCAGVEGPDVHEIRLHPYLFPVGLGGSPTFTDGGNPALDAQKYWVQIRRALLRSPVQRIGLGGYLHLTEGYPDFVDCITGIADEFRMIKDLHQCDSPLVYRPRIAILSKWGKLRSWTCGGHFHEHPDLDLLNILESLAGLPFEICFLGFDELSLDLLDDIDVIINAGIATSSWSGGNAWCSDTVVEILNRWVWKGGTYLAVNEASAFPGCDTGLRMAPVLGLILDDGSRLCHGRWPICEARQYTTLFGNASLFGKSNILILDSETEIIKAEEGRIVAASRSFGAGRGVYLSEFRYTAANTKMLERLLLWCCTNEVHQAFSCDCDDVSLTYFVNKKILVLSNTSNNEKSVHCETPYGLIIETIEPFGMVIMAKGESNVFS</sequence>
<dbReference type="InterPro" id="IPR029062">
    <property type="entry name" value="Class_I_gatase-like"/>
</dbReference>
<keyword evidence="4" id="KW-1185">Reference proteome</keyword>
<feature type="domain" description="Lacto-N-biose phosphorylase central" evidence="2">
    <location>
        <begin position="449"/>
        <end position="660"/>
    </location>
</feature>
<evidence type="ECO:0000313" key="3">
    <source>
        <dbReference type="EMBL" id="UOM52029.1"/>
    </source>
</evidence>
<dbReference type="Pfam" id="PF17385">
    <property type="entry name" value="LBP_M"/>
    <property type="match status" value="1"/>
</dbReference>
<dbReference type="InterPro" id="IPR035363">
    <property type="entry name" value="LBP_M"/>
</dbReference>
<dbReference type="EMBL" id="CP094929">
    <property type="protein sequence ID" value="UOM52029.1"/>
    <property type="molecule type" value="Genomic_DNA"/>
</dbReference>
<dbReference type="Pfam" id="PF09508">
    <property type="entry name" value="Lact_bio_phlase"/>
    <property type="match status" value="1"/>
</dbReference>
<dbReference type="InterPro" id="IPR035080">
    <property type="entry name" value="Lact_bio_phlase-like_N"/>
</dbReference>
<evidence type="ECO:0000259" key="1">
    <source>
        <dbReference type="Pfam" id="PF09508"/>
    </source>
</evidence>
<evidence type="ECO:0000313" key="4">
    <source>
        <dbReference type="Proteomes" id="UP000829708"/>
    </source>
</evidence>
<dbReference type="Gene3D" id="2.60.40.10">
    <property type="entry name" value="Immunoglobulins"/>
    <property type="match status" value="1"/>
</dbReference>
<proteinExistence type="predicted"/>
<dbReference type="NCBIfam" id="TIGR02336">
    <property type="entry name" value="1,3-beta-galactosyl-N-acetylhexosamine phosphorylase"/>
    <property type="match status" value="1"/>
</dbReference>
<dbReference type="Gene3D" id="3.40.50.880">
    <property type="match status" value="1"/>
</dbReference>
<dbReference type="SUPFAM" id="SSF52317">
    <property type="entry name" value="Class I glutamine amidotransferase-like"/>
    <property type="match status" value="1"/>
</dbReference>
<name>A0ABY4DFZ3_9SPIR</name>
<dbReference type="InterPro" id="IPR013783">
    <property type="entry name" value="Ig-like_fold"/>
</dbReference>
<accession>A0ABY4DFZ3</accession>